<dbReference type="AlphaFoldDB" id="A0A5B7E2S4"/>
<organism evidence="2 3">
    <name type="scientific">Portunus trituberculatus</name>
    <name type="common">Swimming crab</name>
    <name type="synonym">Neptunus trituberculatus</name>
    <dbReference type="NCBI Taxonomy" id="210409"/>
    <lineage>
        <taxon>Eukaryota</taxon>
        <taxon>Metazoa</taxon>
        <taxon>Ecdysozoa</taxon>
        <taxon>Arthropoda</taxon>
        <taxon>Crustacea</taxon>
        <taxon>Multicrustacea</taxon>
        <taxon>Malacostraca</taxon>
        <taxon>Eumalacostraca</taxon>
        <taxon>Eucarida</taxon>
        <taxon>Decapoda</taxon>
        <taxon>Pleocyemata</taxon>
        <taxon>Brachyura</taxon>
        <taxon>Eubrachyura</taxon>
        <taxon>Portunoidea</taxon>
        <taxon>Portunidae</taxon>
        <taxon>Portuninae</taxon>
        <taxon>Portunus</taxon>
    </lineage>
</organism>
<dbReference type="EMBL" id="VSRR010001791">
    <property type="protein sequence ID" value="MPC27699.1"/>
    <property type="molecule type" value="Genomic_DNA"/>
</dbReference>
<keyword evidence="3" id="KW-1185">Reference proteome</keyword>
<name>A0A5B7E2S4_PORTR</name>
<evidence type="ECO:0000313" key="2">
    <source>
        <dbReference type="EMBL" id="MPC27699.1"/>
    </source>
</evidence>
<protein>
    <submittedName>
        <fullName evidence="2">Uncharacterized protein</fullName>
    </submittedName>
</protein>
<reference evidence="2 3" key="1">
    <citation type="submission" date="2019-05" db="EMBL/GenBank/DDBJ databases">
        <title>Another draft genome of Portunus trituberculatus and its Hox gene families provides insights of decapod evolution.</title>
        <authorList>
            <person name="Jeong J.-H."/>
            <person name="Song I."/>
            <person name="Kim S."/>
            <person name="Choi T."/>
            <person name="Kim D."/>
            <person name="Ryu S."/>
            <person name="Kim W."/>
        </authorList>
    </citation>
    <scope>NUCLEOTIDE SEQUENCE [LARGE SCALE GENOMIC DNA]</scope>
    <source>
        <tissue evidence="2">Muscle</tissue>
    </source>
</reference>
<evidence type="ECO:0000256" key="1">
    <source>
        <dbReference type="SAM" id="MobiDB-lite"/>
    </source>
</evidence>
<dbReference type="Proteomes" id="UP000324222">
    <property type="component" value="Unassembled WGS sequence"/>
</dbReference>
<gene>
    <name evidence="2" type="ORF">E2C01_020878</name>
</gene>
<sequence>MGWNETRATSKGIHEHFPLPHPRQPAAALILPPAATHPCPPLSRPAANSRLSPYNVSDVDVCYGVSLAK</sequence>
<accession>A0A5B7E2S4</accession>
<feature type="region of interest" description="Disordered" evidence="1">
    <location>
        <begin position="1"/>
        <end position="21"/>
    </location>
</feature>
<evidence type="ECO:0000313" key="3">
    <source>
        <dbReference type="Proteomes" id="UP000324222"/>
    </source>
</evidence>
<proteinExistence type="predicted"/>
<comment type="caution">
    <text evidence="2">The sequence shown here is derived from an EMBL/GenBank/DDBJ whole genome shotgun (WGS) entry which is preliminary data.</text>
</comment>